<proteinExistence type="predicted"/>
<protein>
    <submittedName>
        <fullName evidence="2">Uncharacterized protein</fullName>
    </submittedName>
</protein>
<dbReference type="EnsemblMetazoa" id="AALB014136-RA">
    <property type="protein sequence ID" value="AALB014136-PA"/>
    <property type="gene ID" value="AALB014136"/>
</dbReference>
<sequence length="91" mass="10432">MGFIHLNAASYPSPIILAAKKLSIVLEGVARQLYLLLEDQVIRLSWRICDWLEARRIQRLTGPNAETSELRSWETPKMTDQEYANNSNSND</sequence>
<feature type="compositionally biased region" description="Polar residues" evidence="1">
    <location>
        <begin position="82"/>
        <end position="91"/>
    </location>
</feature>
<name>A0A182FWU8_ANOAL</name>
<dbReference type="VEuPathDB" id="VectorBase:AALB014136"/>
<evidence type="ECO:0000313" key="3">
    <source>
        <dbReference type="Proteomes" id="UP000069272"/>
    </source>
</evidence>
<keyword evidence="3" id="KW-1185">Reference proteome</keyword>
<dbReference type="Proteomes" id="UP000069272">
    <property type="component" value="Chromosome 3R"/>
</dbReference>
<evidence type="ECO:0000313" key="2">
    <source>
        <dbReference type="EnsemblMetazoa" id="AALB014136-PA"/>
    </source>
</evidence>
<reference evidence="2" key="2">
    <citation type="submission" date="2022-08" db="UniProtKB">
        <authorList>
            <consortium name="EnsemblMetazoa"/>
        </authorList>
    </citation>
    <scope>IDENTIFICATION</scope>
    <source>
        <strain evidence="2">STECLA/ALBI9_A</strain>
    </source>
</reference>
<organism evidence="2 3">
    <name type="scientific">Anopheles albimanus</name>
    <name type="common">New world malaria mosquito</name>
    <dbReference type="NCBI Taxonomy" id="7167"/>
    <lineage>
        <taxon>Eukaryota</taxon>
        <taxon>Metazoa</taxon>
        <taxon>Ecdysozoa</taxon>
        <taxon>Arthropoda</taxon>
        <taxon>Hexapoda</taxon>
        <taxon>Insecta</taxon>
        <taxon>Pterygota</taxon>
        <taxon>Neoptera</taxon>
        <taxon>Endopterygota</taxon>
        <taxon>Diptera</taxon>
        <taxon>Nematocera</taxon>
        <taxon>Culicoidea</taxon>
        <taxon>Culicidae</taxon>
        <taxon>Anophelinae</taxon>
        <taxon>Anopheles</taxon>
    </lineage>
</organism>
<evidence type="ECO:0000256" key="1">
    <source>
        <dbReference type="SAM" id="MobiDB-lite"/>
    </source>
</evidence>
<reference evidence="2 3" key="1">
    <citation type="journal article" date="2017" name="G3 (Bethesda)">
        <title>The Physical Genome Mapping of Anopheles albimanus Corrected Scaffold Misassemblies and Identified Interarm Rearrangements in Genus Anopheles.</title>
        <authorList>
            <person name="Artemov G.N."/>
            <person name="Peery A.N."/>
            <person name="Jiang X."/>
            <person name="Tu Z."/>
            <person name="Stegniy V.N."/>
            <person name="Sharakhova M.V."/>
            <person name="Sharakhov I.V."/>
        </authorList>
    </citation>
    <scope>NUCLEOTIDE SEQUENCE [LARGE SCALE GENOMIC DNA]</scope>
    <source>
        <strain evidence="2 3">ALBI9_A</strain>
    </source>
</reference>
<feature type="region of interest" description="Disordered" evidence="1">
    <location>
        <begin position="66"/>
        <end position="91"/>
    </location>
</feature>
<accession>A0A182FWU8</accession>
<dbReference type="AlphaFoldDB" id="A0A182FWU8"/>
<feature type="compositionally biased region" description="Basic and acidic residues" evidence="1">
    <location>
        <begin position="68"/>
        <end position="80"/>
    </location>
</feature>